<dbReference type="GO" id="GO:0004177">
    <property type="term" value="F:aminopeptidase activity"/>
    <property type="evidence" value="ECO:0007669"/>
    <property type="project" value="TreeGrafter"/>
</dbReference>
<sequence>MSAFIAIILLALTIWLVPHFYHRWRISYLRSQALNREQLQLLQETLPLYHHLNANQQQELRGNIALFLHDKEFVGCDGLQVNERMKVVIAAHACLLLLGRKNECYPNLYSLLLYPNTYVAHEIRREGYIETARPSARAGEAHYRGPVVLSWGDLEGNLQSPEQGHNVALHEFAHKVDEEDGYFDGRPLFESTEEGATWAAVMSREFRRLRQRAEFGEFPGASPSVLDLYGAQSPAEFFAVATESFYMIPIATRTLHPELYKELSHFYRLDPAALINASSNTA</sequence>
<gene>
    <name evidence="1" type="ORF">MO867_11880</name>
</gene>
<dbReference type="GO" id="GO:0005829">
    <property type="term" value="C:cytosol"/>
    <property type="evidence" value="ECO:0007669"/>
    <property type="project" value="TreeGrafter"/>
</dbReference>
<keyword evidence="2" id="KW-1185">Reference proteome</keyword>
<dbReference type="AlphaFoldDB" id="A0A9X2ENR7"/>
<dbReference type="PANTHER" id="PTHR30164:SF2">
    <property type="entry name" value="PROTEIN MTFA"/>
    <property type="match status" value="1"/>
</dbReference>
<dbReference type="InterPro" id="IPR042252">
    <property type="entry name" value="MtfA_N"/>
</dbReference>
<dbReference type="Pfam" id="PF06167">
    <property type="entry name" value="Peptidase_M90"/>
    <property type="match status" value="1"/>
</dbReference>
<protein>
    <submittedName>
        <fullName evidence="1">Zinc-dependent peptidase</fullName>
    </submittedName>
</protein>
<organism evidence="1 2">
    <name type="scientific">Microbulbifer okhotskensis</name>
    <dbReference type="NCBI Taxonomy" id="2926617"/>
    <lineage>
        <taxon>Bacteria</taxon>
        <taxon>Pseudomonadati</taxon>
        <taxon>Pseudomonadota</taxon>
        <taxon>Gammaproteobacteria</taxon>
        <taxon>Cellvibrionales</taxon>
        <taxon>Microbulbiferaceae</taxon>
        <taxon>Microbulbifer</taxon>
    </lineage>
</organism>
<dbReference type="RefSeq" id="WP_252467213.1">
    <property type="nucleotide sequence ID" value="NZ_JALBWM010000047.1"/>
</dbReference>
<dbReference type="CDD" id="cd20169">
    <property type="entry name" value="Peptidase_M90_mtfA"/>
    <property type="match status" value="1"/>
</dbReference>
<evidence type="ECO:0000313" key="1">
    <source>
        <dbReference type="EMBL" id="MCO1335034.1"/>
    </source>
</evidence>
<dbReference type="Gene3D" id="3.40.390.10">
    <property type="entry name" value="Collagenase (Catalytic Domain)"/>
    <property type="match status" value="1"/>
</dbReference>
<name>A0A9X2ENR7_9GAMM</name>
<dbReference type="InterPro" id="IPR024079">
    <property type="entry name" value="MetalloPept_cat_dom_sf"/>
</dbReference>
<dbReference type="SUPFAM" id="SSF55486">
    <property type="entry name" value="Metalloproteases ('zincins'), catalytic domain"/>
    <property type="match status" value="1"/>
</dbReference>
<dbReference type="EMBL" id="JALBWM010000047">
    <property type="protein sequence ID" value="MCO1335034.1"/>
    <property type="molecule type" value="Genomic_DNA"/>
</dbReference>
<comment type="caution">
    <text evidence="1">The sequence shown here is derived from an EMBL/GenBank/DDBJ whole genome shotgun (WGS) entry which is preliminary data.</text>
</comment>
<dbReference type="Gene3D" id="1.10.472.150">
    <property type="entry name" value="Glucose-regulated metallo-peptidase M90, N-terminal domain"/>
    <property type="match status" value="1"/>
</dbReference>
<evidence type="ECO:0000313" key="2">
    <source>
        <dbReference type="Proteomes" id="UP001139028"/>
    </source>
</evidence>
<dbReference type="Proteomes" id="UP001139028">
    <property type="component" value="Unassembled WGS sequence"/>
</dbReference>
<dbReference type="GO" id="GO:0008237">
    <property type="term" value="F:metallopeptidase activity"/>
    <property type="evidence" value="ECO:0007669"/>
    <property type="project" value="InterPro"/>
</dbReference>
<proteinExistence type="predicted"/>
<dbReference type="InterPro" id="IPR010384">
    <property type="entry name" value="MtfA_fam"/>
</dbReference>
<accession>A0A9X2ENR7</accession>
<dbReference type="PANTHER" id="PTHR30164">
    <property type="entry name" value="MTFA PEPTIDASE"/>
    <property type="match status" value="1"/>
</dbReference>
<reference evidence="1" key="1">
    <citation type="journal article" date="2022" name="Arch. Microbiol.">
        <title>Microbulbifer okhotskensis sp. nov., isolated from a deep bottom sediment of the Okhotsk Sea.</title>
        <authorList>
            <person name="Romanenko L."/>
            <person name="Kurilenko V."/>
            <person name="Otstavnykh N."/>
            <person name="Velansky P."/>
            <person name="Isaeva M."/>
            <person name="Mikhailov V."/>
        </authorList>
    </citation>
    <scope>NUCLEOTIDE SEQUENCE</scope>
    <source>
        <strain evidence="1">OS29</strain>
    </source>
</reference>